<accession>A0A1Q6A2F3</accession>
<evidence type="ECO:0008006" key="5">
    <source>
        <dbReference type="Google" id="ProtNLM"/>
    </source>
</evidence>
<dbReference type="RefSeq" id="WP_074490780.1">
    <property type="nucleotide sequence ID" value="NZ_FPAM01000010.1"/>
</dbReference>
<dbReference type="InterPro" id="IPR013610">
    <property type="entry name" value="ArdC_N"/>
</dbReference>
<dbReference type="OrthoDB" id="9792687at2"/>
<gene>
    <name evidence="3" type="ORF">RG47T_3653</name>
</gene>
<feature type="domain" description="Polyvalent protein metallopeptidase" evidence="2">
    <location>
        <begin position="163"/>
        <end position="293"/>
    </location>
</feature>
<dbReference type="AlphaFoldDB" id="A0A1Q6A2F3"/>
<dbReference type="GO" id="GO:0003697">
    <property type="term" value="F:single-stranded DNA binding"/>
    <property type="evidence" value="ECO:0007669"/>
    <property type="project" value="InterPro"/>
</dbReference>
<protein>
    <recommendedName>
        <fullName evidence="5">DNA primase TraC</fullName>
    </recommendedName>
</protein>
<evidence type="ECO:0000313" key="4">
    <source>
        <dbReference type="Proteomes" id="UP000186720"/>
    </source>
</evidence>
<feature type="domain" description="N-terminal" evidence="1">
    <location>
        <begin position="20"/>
        <end position="134"/>
    </location>
</feature>
<proteinExistence type="predicted"/>
<dbReference type="Pfam" id="PF08401">
    <property type="entry name" value="ArdcN"/>
    <property type="match status" value="1"/>
</dbReference>
<evidence type="ECO:0000313" key="3">
    <source>
        <dbReference type="EMBL" id="OKS88189.1"/>
    </source>
</evidence>
<dbReference type="Pfam" id="PF18818">
    <property type="entry name" value="MPTase-PolyVal"/>
    <property type="match status" value="1"/>
</dbReference>
<sequence length="307" mass="34713">MQKQLSPSERGEKFTVPRLDVHDLVTATIIEQLEEGTIPWRQPWRGPNHKLLGLPENYITGNKYRGINIVLLWCSAIKNNYQSSEWGSFKQWQSKNETIRKGEKGNLVVYYDTFEKEKDGEIQKIPFLKSSYVFNRCQLASYEPLANVDVPIDTFSLVEKIDAVEQFISNTKAIIAHEKNGGFYLPGEDKIVLPHPESFKATATCTATEGYYSTAFHELTHWTGHEKRLNRLQPGRFGNQTYAVEELVAEFGAAFLCAGFGIATVEKGDHASYIGGWLKALKENKQFLFTAASEASKAVDYLNKVSM</sequence>
<name>A0A1Q6A2F3_9SPHI</name>
<keyword evidence="4" id="KW-1185">Reference proteome</keyword>
<dbReference type="InterPro" id="IPR017113">
    <property type="entry name" value="Antirestriction_ArdC"/>
</dbReference>
<reference evidence="3 4" key="1">
    <citation type="submission" date="2016-11" db="EMBL/GenBank/DDBJ databases">
        <title>Whole Genome Sequencing of Mucilaginibacter polytrichastri RG4-7(T) isolated from the moss sample.</title>
        <authorList>
            <person name="Li Y."/>
        </authorList>
    </citation>
    <scope>NUCLEOTIDE SEQUENCE [LARGE SCALE GENOMIC DNA]</scope>
    <source>
        <strain evidence="3 4">RG4-7</strain>
    </source>
</reference>
<dbReference type="Proteomes" id="UP000186720">
    <property type="component" value="Unassembled WGS sequence"/>
</dbReference>
<dbReference type="InterPro" id="IPR041459">
    <property type="entry name" value="MPTase-PolyVal"/>
</dbReference>
<evidence type="ECO:0000259" key="2">
    <source>
        <dbReference type="Pfam" id="PF18818"/>
    </source>
</evidence>
<dbReference type="EMBL" id="MPPL01000001">
    <property type="protein sequence ID" value="OKS88189.1"/>
    <property type="molecule type" value="Genomic_DNA"/>
</dbReference>
<comment type="caution">
    <text evidence="3">The sequence shown here is derived from an EMBL/GenBank/DDBJ whole genome shotgun (WGS) entry which is preliminary data.</text>
</comment>
<dbReference type="STRING" id="1302689.RG47T_3653"/>
<dbReference type="PIRSF" id="PIRSF037112">
    <property type="entry name" value="Antirestriction_ArdC"/>
    <property type="match status" value="1"/>
</dbReference>
<organism evidence="3 4">
    <name type="scientific">Mucilaginibacter polytrichastri</name>
    <dbReference type="NCBI Taxonomy" id="1302689"/>
    <lineage>
        <taxon>Bacteria</taxon>
        <taxon>Pseudomonadati</taxon>
        <taxon>Bacteroidota</taxon>
        <taxon>Sphingobacteriia</taxon>
        <taxon>Sphingobacteriales</taxon>
        <taxon>Sphingobacteriaceae</taxon>
        <taxon>Mucilaginibacter</taxon>
    </lineage>
</organism>
<evidence type="ECO:0000259" key="1">
    <source>
        <dbReference type="Pfam" id="PF08401"/>
    </source>
</evidence>